<dbReference type="STRING" id="50340.PF66_02685"/>
<evidence type="ECO:0000313" key="1">
    <source>
        <dbReference type="EMBL" id="KPA90624.1"/>
    </source>
</evidence>
<dbReference type="PATRIC" id="fig|50340.43.peg.6073"/>
<protein>
    <submittedName>
        <fullName evidence="1">Uncharacterized protein</fullName>
    </submittedName>
</protein>
<accession>A0A0M9GGW3</accession>
<keyword evidence="2" id="KW-1185">Reference proteome</keyword>
<dbReference type="Proteomes" id="UP000037931">
    <property type="component" value="Unassembled WGS sequence"/>
</dbReference>
<gene>
    <name evidence="1" type="ORF">PF66_02685</name>
</gene>
<name>A0A0M9GGW3_9PSED</name>
<dbReference type="AlphaFoldDB" id="A0A0M9GGW3"/>
<organism evidence="1 2">
    <name type="scientific">Pseudomonas asplenii</name>
    <dbReference type="NCBI Taxonomy" id="53407"/>
    <lineage>
        <taxon>Bacteria</taxon>
        <taxon>Pseudomonadati</taxon>
        <taxon>Pseudomonadota</taxon>
        <taxon>Gammaproteobacteria</taxon>
        <taxon>Pseudomonadales</taxon>
        <taxon>Pseudomonadaceae</taxon>
        <taxon>Pseudomonas</taxon>
    </lineage>
</organism>
<proteinExistence type="predicted"/>
<sequence>MAYPRSSRQYAQLVIDEPFDDGKRELMEKCPVEWRATVGLIVESHERRVAEHVRQKEKLRPKQYTAPPVIGTYAGVAVVRGNPVVAAHSIASIRSLLNQSKEA</sequence>
<reference evidence="1 2" key="1">
    <citation type="journal article" date="2015" name="PLoS ONE">
        <title>Rice-Infecting Pseudomonas Genomes Are Highly Accessorized and Harbor Multiple Putative Virulence Mechanisms to Cause Sheath Brown Rot.</title>
        <authorList>
            <person name="Quibod I.L."/>
            <person name="Grande G."/>
            <person name="Oreiro E.G."/>
            <person name="Borja F.N."/>
            <person name="Dossa G.S."/>
            <person name="Mauleon R."/>
            <person name="Cruz C.V."/>
            <person name="Oliva R."/>
        </authorList>
    </citation>
    <scope>NUCLEOTIDE SEQUENCE [LARGE SCALE GENOMIC DNA]</scope>
    <source>
        <strain evidence="1 2">IRRI 6609</strain>
    </source>
</reference>
<evidence type="ECO:0000313" key="2">
    <source>
        <dbReference type="Proteomes" id="UP000037931"/>
    </source>
</evidence>
<comment type="caution">
    <text evidence="1">The sequence shown here is derived from an EMBL/GenBank/DDBJ whole genome shotgun (WGS) entry which is preliminary data.</text>
</comment>
<dbReference type="RefSeq" id="WP_152973012.1">
    <property type="nucleotide sequence ID" value="NZ_JSYZ01000009.1"/>
</dbReference>
<dbReference type="EMBL" id="JSYZ01000009">
    <property type="protein sequence ID" value="KPA90624.1"/>
    <property type="molecule type" value="Genomic_DNA"/>
</dbReference>